<gene>
    <name evidence="1" type="ORF">L210DRAFT_3393833</name>
</gene>
<proteinExistence type="predicted"/>
<sequence length="155" mass="17348">QKSCGLVRYLQFRWAWSDTCVNQLDKVLQQESLIAMFRGYLGSSLTIVGVSQEYRLRGCPILHRGPEAISWIGCFQPQIIALDLLGDGTDDELLHLGVGYASSGVRQDAKEVLFSSCGKQRARRTPRMAIRYYGCDPSDIMARKIRLSVTSCIIS</sequence>
<reference evidence="1" key="2">
    <citation type="journal article" date="2020" name="Nat. Commun.">
        <title>Large-scale genome sequencing of mycorrhizal fungi provides insights into the early evolution of symbiotic traits.</title>
        <authorList>
            <person name="Miyauchi S."/>
            <person name="Kiss E."/>
            <person name="Kuo A."/>
            <person name="Drula E."/>
            <person name="Kohler A."/>
            <person name="Sanchez-Garcia M."/>
            <person name="Morin E."/>
            <person name="Andreopoulos B."/>
            <person name="Barry K.W."/>
            <person name="Bonito G."/>
            <person name="Buee M."/>
            <person name="Carver A."/>
            <person name="Chen C."/>
            <person name="Cichocki N."/>
            <person name="Clum A."/>
            <person name="Culley D."/>
            <person name="Crous P.W."/>
            <person name="Fauchery L."/>
            <person name="Girlanda M."/>
            <person name="Hayes R.D."/>
            <person name="Keri Z."/>
            <person name="LaButti K."/>
            <person name="Lipzen A."/>
            <person name="Lombard V."/>
            <person name="Magnuson J."/>
            <person name="Maillard F."/>
            <person name="Murat C."/>
            <person name="Nolan M."/>
            <person name="Ohm R.A."/>
            <person name="Pangilinan J."/>
            <person name="Pereira M.F."/>
            <person name="Perotto S."/>
            <person name="Peter M."/>
            <person name="Pfister S."/>
            <person name="Riley R."/>
            <person name="Sitrit Y."/>
            <person name="Stielow J.B."/>
            <person name="Szollosi G."/>
            <person name="Zifcakova L."/>
            <person name="Stursova M."/>
            <person name="Spatafora J.W."/>
            <person name="Tedersoo L."/>
            <person name="Vaario L.M."/>
            <person name="Yamada A."/>
            <person name="Yan M."/>
            <person name="Wang P."/>
            <person name="Xu J."/>
            <person name="Bruns T."/>
            <person name="Baldrian P."/>
            <person name="Vilgalys R."/>
            <person name="Dunand C."/>
            <person name="Henrissat B."/>
            <person name="Grigoriev I.V."/>
            <person name="Hibbett D."/>
            <person name="Nagy L.G."/>
            <person name="Martin F.M."/>
        </authorList>
    </citation>
    <scope>NUCLEOTIDE SEQUENCE</scope>
    <source>
        <strain evidence="1">BED1</strain>
    </source>
</reference>
<dbReference type="Proteomes" id="UP001194468">
    <property type="component" value="Unassembled WGS sequence"/>
</dbReference>
<organism evidence="1 2">
    <name type="scientific">Boletus edulis BED1</name>
    <dbReference type="NCBI Taxonomy" id="1328754"/>
    <lineage>
        <taxon>Eukaryota</taxon>
        <taxon>Fungi</taxon>
        <taxon>Dikarya</taxon>
        <taxon>Basidiomycota</taxon>
        <taxon>Agaricomycotina</taxon>
        <taxon>Agaricomycetes</taxon>
        <taxon>Agaricomycetidae</taxon>
        <taxon>Boletales</taxon>
        <taxon>Boletineae</taxon>
        <taxon>Boletaceae</taxon>
        <taxon>Boletoideae</taxon>
        <taxon>Boletus</taxon>
    </lineage>
</organism>
<protein>
    <submittedName>
        <fullName evidence="1">Uncharacterized protein</fullName>
    </submittedName>
</protein>
<name>A0AAD4GI39_BOLED</name>
<feature type="non-terminal residue" evidence="1">
    <location>
        <position position="1"/>
    </location>
</feature>
<keyword evidence="2" id="KW-1185">Reference proteome</keyword>
<reference evidence="1" key="1">
    <citation type="submission" date="2019-10" db="EMBL/GenBank/DDBJ databases">
        <authorList>
            <consortium name="DOE Joint Genome Institute"/>
            <person name="Kuo A."/>
            <person name="Miyauchi S."/>
            <person name="Kiss E."/>
            <person name="Drula E."/>
            <person name="Kohler A."/>
            <person name="Sanchez-Garcia M."/>
            <person name="Andreopoulos B."/>
            <person name="Barry K.W."/>
            <person name="Bonito G."/>
            <person name="Buee M."/>
            <person name="Carver A."/>
            <person name="Chen C."/>
            <person name="Cichocki N."/>
            <person name="Clum A."/>
            <person name="Culley D."/>
            <person name="Crous P.W."/>
            <person name="Fauchery L."/>
            <person name="Girlanda M."/>
            <person name="Hayes R."/>
            <person name="Keri Z."/>
            <person name="LaButti K."/>
            <person name="Lipzen A."/>
            <person name="Lombard V."/>
            <person name="Magnuson J."/>
            <person name="Maillard F."/>
            <person name="Morin E."/>
            <person name="Murat C."/>
            <person name="Nolan M."/>
            <person name="Ohm R."/>
            <person name="Pangilinan J."/>
            <person name="Pereira M."/>
            <person name="Perotto S."/>
            <person name="Peter M."/>
            <person name="Riley R."/>
            <person name="Sitrit Y."/>
            <person name="Stielow B."/>
            <person name="Szollosi G."/>
            <person name="Zifcakova L."/>
            <person name="Stursova M."/>
            <person name="Spatafora J.W."/>
            <person name="Tedersoo L."/>
            <person name="Vaario L.-M."/>
            <person name="Yamada A."/>
            <person name="Yan M."/>
            <person name="Wang P."/>
            <person name="Xu J."/>
            <person name="Bruns T."/>
            <person name="Baldrian P."/>
            <person name="Vilgalys R."/>
            <person name="Henrissat B."/>
            <person name="Grigoriev I.V."/>
            <person name="Hibbett D."/>
            <person name="Nagy L.G."/>
            <person name="Martin F.M."/>
        </authorList>
    </citation>
    <scope>NUCLEOTIDE SEQUENCE</scope>
    <source>
        <strain evidence="1">BED1</strain>
    </source>
</reference>
<dbReference type="AlphaFoldDB" id="A0AAD4GI39"/>
<evidence type="ECO:0000313" key="2">
    <source>
        <dbReference type="Proteomes" id="UP001194468"/>
    </source>
</evidence>
<dbReference type="EMBL" id="WHUW01000006">
    <property type="protein sequence ID" value="KAF8444944.1"/>
    <property type="molecule type" value="Genomic_DNA"/>
</dbReference>
<accession>A0AAD4GI39</accession>
<comment type="caution">
    <text evidence="1">The sequence shown here is derived from an EMBL/GenBank/DDBJ whole genome shotgun (WGS) entry which is preliminary data.</text>
</comment>
<evidence type="ECO:0000313" key="1">
    <source>
        <dbReference type="EMBL" id="KAF8444944.1"/>
    </source>
</evidence>